<evidence type="ECO:0000256" key="6">
    <source>
        <dbReference type="ARBA" id="ARBA00022741"/>
    </source>
</evidence>
<keyword evidence="6 12" id="KW-0547">Nucleotide-binding</keyword>
<dbReference type="InterPro" id="IPR027417">
    <property type="entry name" value="P-loop_NTPase"/>
</dbReference>
<comment type="caution">
    <text evidence="14">The sequence shown here is derived from an EMBL/GenBank/DDBJ whole genome shotgun (WGS) entry which is preliminary data.</text>
</comment>
<dbReference type="InterPro" id="IPR018094">
    <property type="entry name" value="Thymidylate_kinase"/>
</dbReference>
<keyword evidence="8 12" id="KW-0067">ATP-binding</keyword>
<comment type="similarity">
    <text evidence="1 12">Belongs to the thymidylate kinase family.</text>
</comment>
<dbReference type="GO" id="GO:0006227">
    <property type="term" value="P:dUDP biosynthetic process"/>
    <property type="evidence" value="ECO:0007669"/>
    <property type="project" value="TreeGrafter"/>
</dbReference>
<dbReference type="EC" id="2.7.4.9" evidence="2 12"/>
<dbReference type="CDD" id="cd01672">
    <property type="entry name" value="TMPK"/>
    <property type="match status" value="1"/>
</dbReference>
<dbReference type="Proteomes" id="UP000054742">
    <property type="component" value="Unassembled WGS sequence"/>
</dbReference>
<evidence type="ECO:0000256" key="7">
    <source>
        <dbReference type="ARBA" id="ARBA00022777"/>
    </source>
</evidence>
<dbReference type="EMBL" id="LNXV01000033">
    <property type="protein sequence ID" value="KTC78219.1"/>
    <property type="molecule type" value="Genomic_DNA"/>
</dbReference>
<feature type="binding site" evidence="12">
    <location>
        <begin position="12"/>
        <end position="19"/>
    </location>
    <ligand>
        <name>ATP</name>
        <dbReference type="ChEBI" id="CHEBI:30616"/>
    </ligand>
</feature>
<gene>
    <name evidence="12 14" type="primary">tmk</name>
    <name evidence="14" type="ORF">Lbru_2511</name>
</gene>
<evidence type="ECO:0000256" key="3">
    <source>
        <dbReference type="ARBA" id="ARBA00017144"/>
    </source>
</evidence>
<dbReference type="GO" id="GO:0006233">
    <property type="term" value="P:dTDP biosynthetic process"/>
    <property type="evidence" value="ECO:0007669"/>
    <property type="project" value="InterPro"/>
</dbReference>
<evidence type="ECO:0000256" key="12">
    <source>
        <dbReference type="HAMAP-Rule" id="MF_00165"/>
    </source>
</evidence>
<reference evidence="14 15" key="1">
    <citation type="submission" date="2015-11" db="EMBL/GenBank/DDBJ databases">
        <title>Genomic analysis of 38 Legionella species identifies large and diverse effector repertoires.</title>
        <authorList>
            <person name="Burstein D."/>
            <person name="Amaro F."/>
            <person name="Zusman T."/>
            <person name="Lifshitz Z."/>
            <person name="Cohen O."/>
            <person name="Gilbert J.A."/>
            <person name="Pupko T."/>
            <person name="Shuman H.A."/>
            <person name="Segal G."/>
        </authorList>
    </citation>
    <scope>NUCLEOTIDE SEQUENCE [LARGE SCALE GENOMIC DNA]</scope>
    <source>
        <strain evidence="14 15">ATCC 43878</strain>
    </source>
</reference>
<evidence type="ECO:0000256" key="9">
    <source>
        <dbReference type="ARBA" id="ARBA00029962"/>
    </source>
</evidence>
<dbReference type="PATRIC" id="fig|29422.6.peg.2674"/>
<dbReference type="AlphaFoldDB" id="A0A0W0S4V0"/>
<comment type="function">
    <text evidence="11 12">Phosphorylation of dTMP to form dTDP in both de novo and salvage pathways of dTTP synthesis.</text>
</comment>
<dbReference type="InterPro" id="IPR039430">
    <property type="entry name" value="Thymidylate_kin-like_dom"/>
</dbReference>
<dbReference type="NCBIfam" id="TIGR00041">
    <property type="entry name" value="DTMP_kinase"/>
    <property type="match status" value="1"/>
</dbReference>
<evidence type="ECO:0000256" key="8">
    <source>
        <dbReference type="ARBA" id="ARBA00022840"/>
    </source>
</evidence>
<dbReference type="Pfam" id="PF02223">
    <property type="entry name" value="Thymidylate_kin"/>
    <property type="match status" value="1"/>
</dbReference>
<dbReference type="HAMAP" id="MF_00165">
    <property type="entry name" value="Thymidylate_kinase"/>
    <property type="match status" value="1"/>
</dbReference>
<feature type="domain" description="Thymidylate kinase-like" evidence="13">
    <location>
        <begin position="10"/>
        <end position="199"/>
    </location>
</feature>
<dbReference type="STRING" id="29422.Lbru_2511"/>
<sequence>MTKRGRFIVVEGLEGAGKSTAIQTIKEYLEGVLPEILLTREPGGTRVGEKIRSIIKEKVEGENLDARAELLLLYAARVQLLEEVIYPALDKGCWVLADRFELSTYAYQGGGRHLDKGMISALSTFCLRGFKPDLIIFLDIEPEKGLSRARQRGAADRMEQESLTFFTDVYNSYQQIIKTLDNVVCIEASQPIEMVQKSIITQLKTFIAHNAIT</sequence>
<evidence type="ECO:0000256" key="10">
    <source>
        <dbReference type="ARBA" id="ARBA00048743"/>
    </source>
</evidence>
<keyword evidence="7 12" id="KW-0418">Kinase</keyword>
<dbReference type="GO" id="GO:0005524">
    <property type="term" value="F:ATP binding"/>
    <property type="evidence" value="ECO:0007669"/>
    <property type="project" value="UniProtKB-UniRule"/>
</dbReference>
<evidence type="ECO:0000256" key="1">
    <source>
        <dbReference type="ARBA" id="ARBA00009776"/>
    </source>
</evidence>
<dbReference type="GO" id="GO:0005829">
    <property type="term" value="C:cytosol"/>
    <property type="evidence" value="ECO:0007669"/>
    <property type="project" value="TreeGrafter"/>
</dbReference>
<evidence type="ECO:0000256" key="11">
    <source>
        <dbReference type="ARBA" id="ARBA00057735"/>
    </source>
</evidence>
<dbReference type="OrthoDB" id="9774907at2"/>
<evidence type="ECO:0000256" key="4">
    <source>
        <dbReference type="ARBA" id="ARBA00022679"/>
    </source>
</evidence>
<evidence type="ECO:0000256" key="5">
    <source>
        <dbReference type="ARBA" id="ARBA00022727"/>
    </source>
</evidence>
<dbReference type="GO" id="GO:0004798">
    <property type="term" value="F:dTMP kinase activity"/>
    <property type="evidence" value="ECO:0007669"/>
    <property type="project" value="UniProtKB-UniRule"/>
</dbReference>
<dbReference type="Gene3D" id="3.40.50.300">
    <property type="entry name" value="P-loop containing nucleotide triphosphate hydrolases"/>
    <property type="match status" value="1"/>
</dbReference>
<keyword evidence="5 12" id="KW-0545">Nucleotide biosynthesis</keyword>
<dbReference type="SUPFAM" id="SSF52540">
    <property type="entry name" value="P-loop containing nucleoside triphosphate hydrolases"/>
    <property type="match status" value="1"/>
</dbReference>
<dbReference type="FunFam" id="3.40.50.300:FF:000225">
    <property type="entry name" value="Thymidylate kinase"/>
    <property type="match status" value="1"/>
</dbReference>
<evidence type="ECO:0000313" key="15">
    <source>
        <dbReference type="Proteomes" id="UP000054742"/>
    </source>
</evidence>
<keyword evidence="15" id="KW-1185">Reference proteome</keyword>
<proteinExistence type="inferred from homology"/>
<dbReference type="PANTHER" id="PTHR10344">
    <property type="entry name" value="THYMIDYLATE KINASE"/>
    <property type="match status" value="1"/>
</dbReference>
<evidence type="ECO:0000256" key="2">
    <source>
        <dbReference type="ARBA" id="ARBA00012980"/>
    </source>
</evidence>
<comment type="catalytic activity">
    <reaction evidence="10 12">
        <text>dTMP + ATP = dTDP + ADP</text>
        <dbReference type="Rhea" id="RHEA:13517"/>
        <dbReference type="ChEBI" id="CHEBI:30616"/>
        <dbReference type="ChEBI" id="CHEBI:58369"/>
        <dbReference type="ChEBI" id="CHEBI:63528"/>
        <dbReference type="ChEBI" id="CHEBI:456216"/>
        <dbReference type="EC" id="2.7.4.9"/>
    </reaction>
</comment>
<keyword evidence="4 12" id="KW-0808">Transferase</keyword>
<evidence type="ECO:0000313" key="14">
    <source>
        <dbReference type="EMBL" id="KTC78219.1"/>
    </source>
</evidence>
<organism evidence="14 15">
    <name type="scientific">Legionella brunensis</name>
    <dbReference type="NCBI Taxonomy" id="29422"/>
    <lineage>
        <taxon>Bacteria</taxon>
        <taxon>Pseudomonadati</taxon>
        <taxon>Pseudomonadota</taxon>
        <taxon>Gammaproteobacteria</taxon>
        <taxon>Legionellales</taxon>
        <taxon>Legionellaceae</taxon>
        <taxon>Legionella</taxon>
    </lineage>
</organism>
<dbReference type="PANTHER" id="PTHR10344:SF4">
    <property type="entry name" value="UMP-CMP KINASE 2, MITOCHONDRIAL"/>
    <property type="match status" value="1"/>
</dbReference>
<evidence type="ECO:0000259" key="13">
    <source>
        <dbReference type="Pfam" id="PF02223"/>
    </source>
</evidence>
<protein>
    <recommendedName>
        <fullName evidence="3 12">Thymidylate kinase</fullName>
        <ecNumber evidence="2 12">2.7.4.9</ecNumber>
    </recommendedName>
    <alternativeName>
        <fullName evidence="9 12">dTMP kinase</fullName>
    </alternativeName>
</protein>
<dbReference type="GO" id="GO:0006235">
    <property type="term" value="P:dTTP biosynthetic process"/>
    <property type="evidence" value="ECO:0007669"/>
    <property type="project" value="UniProtKB-UniRule"/>
</dbReference>
<name>A0A0W0S4V0_9GAMM</name>
<accession>A0A0W0S4V0</accession>